<keyword evidence="3" id="KW-1185">Reference proteome</keyword>
<feature type="transmembrane region" description="Helical" evidence="1">
    <location>
        <begin position="38"/>
        <end position="57"/>
    </location>
</feature>
<name>A0ABV4IPR2_9EURY</name>
<comment type="caution">
    <text evidence="2">The sequence shown here is derived from an EMBL/GenBank/DDBJ whole genome shotgun (WGS) entry which is preliminary data.</text>
</comment>
<evidence type="ECO:0000313" key="2">
    <source>
        <dbReference type="EMBL" id="MEZ3167111.1"/>
    </source>
</evidence>
<gene>
    <name evidence="2" type="ORF">ABNG02_07215</name>
</gene>
<sequence>MTDSPPDRSALINGFGLLVAGGAIVGTRFLGWEWGSGGSVPTGVGVAVAVVAVAVVASRRLSG</sequence>
<dbReference type="RefSeq" id="WP_343779474.1">
    <property type="nucleotide sequence ID" value="NZ_BAAADQ010000013.1"/>
</dbReference>
<keyword evidence="1" id="KW-0472">Membrane</keyword>
<feature type="transmembrane region" description="Helical" evidence="1">
    <location>
        <begin position="12"/>
        <end position="32"/>
    </location>
</feature>
<protein>
    <submittedName>
        <fullName evidence="2">Multidrug transporter</fullName>
    </submittedName>
</protein>
<accession>A0ABV4IPR2</accession>
<dbReference type="Proteomes" id="UP001567571">
    <property type="component" value="Unassembled WGS sequence"/>
</dbReference>
<proteinExistence type="predicted"/>
<organism evidence="2 3">
    <name type="scientific">Halorubrum ejinorense</name>
    <dbReference type="NCBI Taxonomy" id="425309"/>
    <lineage>
        <taxon>Archaea</taxon>
        <taxon>Methanobacteriati</taxon>
        <taxon>Methanobacteriota</taxon>
        <taxon>Stenosarchaea group</taxon>
        <taxon>Halobacteria</taxon>
        <taxon>Halobacteriales</taxon>
        <taxon>Haloferacaceae</taxon>
        <taxon>Halorubrum</taxon>
    </lineage>
</organism>
<evidence type="ECO:0000256" key="1">
    <source>
        <dbReference type="SAM" id="Phobius"/>
    </source>
</evidence>
<dbReference type="EMBL" id="JBEDNW010000003">
    <property type="protein sequence ID" value="MEZ3167111.1"/>
    <property type="molecule type" value="Genomic_DNA"/>
</dbReference>
<keyword evidence="1" id="KW-0812">Transmembrane</keyword>
<reference evidence="2 3" key="1">
    <citation type="submission" date="2024-06" db="EMBL/GenBank/DDBJ databases">
        <title>Halorubrum miltondacostae sp. nov., a potential PHA producer isolated from an inland solar saltern in Rio Maior, Portugal.</title>
        <authorList>
            <person name="Albuquerque L."/>
            <person name="Viver T."/>
            <person name="Barroso C."/>
            <person name="Claudino R."/>
            <person name="Galvan M."/>
            <person name="Simoes G."/>
            <person name="Lobo Da Cunha A."/>
            <person name="Egas C."/>
        </authorList>
    </citation>
    <scope>NUCLEOTIDE SEQUENCE [LARGE SCALE GENOMIC DNA]</scope>
    <source>
        <strain evidence="2 3">DSM 18646</strain>
    </source>
</reference>
<evidence type="ECO:0000313" key="3">
    <source>
        <dbReference type="Proteomes" id="UP001567571"/>
    </source>
</evidence>
<keyword evidence="1" id="KW-1133">Transmembrane helix</keyword>